<evidence type="ECO:0000259" key="9">
    <source>
        <dbReference type="Pfam" id="PF20467"/>
    </source>
</evidence>
<dbReference type="EMBL" id="KM406416">
    <property type="protein sequence ID" value="AIW55223.1"/>
    <property type="molecule type" value="Genomic_DNA"/>
</dbReference>
<dbReference type="EC" id="2.1.1.72" evidence="1"/>
<proteinExistence type="predicted"/>
<evidence type="ECO:0000256" key="2">
    <source>
        <dbReference type="ARBA" id="ARBA00022603"/>
    </source>
</evidence>
<dbReference type="GO" id="GO:0032259">
    <property type="term" value="P:methylation"/>
    <property type="evidence" value="ECO:0007669"/>
    <property type="project" value="UniProtKB-KW"/>
</dbReference>
<dbReference type="PANTHER" id="PTHR33841:SF1">
    <property type="entry name" value="DNA METHYLTRANSFERASE A"/>
    <property type="match status" value="1"/>
</dbReference>
<protein>
    <recommendedName>
        <fullName evidence="1">site-specific DNA-methyltransferase (adenine-specific)</fullName>
        <ecNumber evidence="1">2.1.1.72</ecNumber>
    </recommendedName>
</protein>
<evidence type="ECO:0000256" key="3">
    <source>
        <dbReference type="ARBA" id="ARBA00022679"/>
    </source>
</evidence>
<dbReference type="InterPro" id="IPR046820">
    <property type="entry name" value="MmeI_TRD"/>
</dbReference>
<feature type="region of interest" description="Disordered" evidence="5">
    <location>
        <begin position="81"/>
        <end position="105"/>
    </location>
</feature>
<dbReference type="Pfam" id="PF20467">
    <property type="entry name" value="MmeI_C"/>
    <property type="match status" value="1"/>
</dbReference>
<sequence>MDDLKSRAARFAETWAGRGDEKSDTQQYWRDLLDKVLLIPNTSDRQTLWFERRTALDGFIDALMIQARVLVEQKSLDVDLDRPEPRQGTMVTPVEQAKRYSDSLPPSERPSVLITCNFGLFRLYDLEADPLARTPQSEFTLADLPNHINEISRLFAHENSRVVQQEKLSVKAGQRVAKLHDSLAKCFKNPDDPAEHDALAMLTVRLVFCLYAEDANLFKPDALRDYVAASTPERLGEDLYDLFEVLDTPIEKRRRYLPESLKVFPYVDGGLFAEQIDVPPLTEELRDALLEISEGFDWSGISPVIFGSLMEETLSHDERRRGGMHYTTVKNIHRLIDPLFLDDLKAELEEAETKPVAGGARTNALNKLHDRIAGLRFLDPACGSGNFLTETYLELRRLENRILADLDKDGQLALDLGDDINPIRVSIGHFHGIEINGFACAVARTALWIAEQQSISDTASIIQGTEANRLPFKDAAHIIEGNALRLDWNQLLSGTECDYVMGNPPFIGQYLMNAGQKEDMKLVWGKDYDGYLDYATGWHRKAGEYLTKPDAAFAFVSTNSISQGQPVPSLFRPLFQEGWRIRFAHRTFAWDAQSTDNAHVHVVIIGMDKAPRPAPVLFEYKDIDGDPDTRTVSNINGYLLDAPNVFVEKRMKVLSPELSAAGRGSQPTDGGNLILDDQETYEEAMSDPIAAKYVRPFRGSRELINGIDRWCLWMHGIEPSEIRKSAFLRRRVDAVKDMRLASKKAPTREKAVTPWLFDEDHQPASRFLCLPKVFSGRRMYATCMSLDPDVIVSDLCYTSPDPTGLAFAIIESRMFIVWQAAVGGRLKSDYRFSNTVVWNNLPLPALDEDTRAALIAAGEGVLAARENHPGQSLADLYDPDYMPTDLRAAHRELDKIADRAFGARKWLKDDDDARLQVLFKSYTRMTGSSEV</sequence>
<comment type="catalytic activity">
    <reaction evidence="4">
        <text>a 2'-deoxyadenosine in DNA + S-adenosyl-L-methionine = an N(6)-methyl-2'-deoxyadenosine in DNA + S-adenosyl-L-homocysteine + H(+)</text>
        <dbReference type="Rhea" id="RHEA:15197"/>
        <dbReference type="Rhea" id="RHEA-COMP:12418"/>
        <dbReference type="Rhea" id="RHEA-COMP:12419"/>
        <dbReference type="ChEBI" id="CHEBI:15378"/>
        <dbReference type="ChEBI" id="CHEBI:57856"/>
        <dbReference type="ChEBI" id="CHEBI:59789"/>
        <dbReference type="ChEBI" id="CHEBI:90615"/>
        <dbReference type="ChEBI" id="CHEBI:90616"/>
        <dbReference type="EC" id="2.1.1.72"/>
    </reaction>
</comment>
<dbReference type="InterPro" id="IPR046817">
    <property type="entry name" value="MmeI_N"/>
</dbReference>
<dbReference type="AlphaFoldDB" id="A0A0A0UVD6"/>
<dbReference type="SUPFAM" id="SSF53335">
    <property type="entry name" value="S-adenosyl-L-methionine-dependent methyltransferases"/>
    <property type="match status" value="1"/>
</dbReference>
<feature type="domain" description="MmeI-like helicase spacer" evidence="7">
    <location>
        <begin position="198"/>
        <end position="272"/>
    </location>
</feature>
<name>A0A0A0UVD6_BIFBR</name>
<feature type="domain" description="MmeI-like N-terminal" evidence="6">
    <location>
        <begin position="7"/>
        <end position="185"/>
    </location>
</feature>
<dbReference type="Pfam" id="PF20466">
    <property type="entry name" value="MmeI_TRD"/>
    <property type="match status" value="1"/>
</dbReference>
<dbReference type="Gene3D" id="3.40.50.150">
    <property type="entry name" value="Vaccinia Virus protein VP39"/>
    <property type="match status" value="1"/>
</dbReference>
<keyword evidence="3" id="KW-0808">Transferase</keyword>
<dbReference type="InterPro" id="IPR046816">
    <property type="entry name" value="MmeI_Mtase"/>
</dbReference>
<feature type="domain" description="MmeI-like target recognition" evidence="8">
    <location>
        <begin position="641"/>
        <end position="846"/>
    </location>
</feature>
<accession>A0A0A0UVD6</accession>
<reference evidence="11" key="1">
    <citation type="journal article" date="2015" name="Appl. Environ. Microbiol.">
        <title>Discovery of a conjugative megaplasmid in Bifidobacterium breve.</title>
        <authorList>
            <person name="Bottacini F."/>
            <person name="O'Connell Motherway M."/>
            <person name="Casey E."/>
            <person name="McDonnell B."/>
            <person name="Mahony J."/>
            <person name="Ventura M."/>
            <person name="van Sinderen D."/>
        </authorList>
    </citation>
    <scope>NUCLEOTIDE SEQUENCE</scope>
    <source>
        <strain evidence="11">JCM 7017</strain>
        <plasmid evidence="11">megaplasmid pMP7017</plasmid>
    </source>
</reference>
<dbReference type="InterPro" id="IPR050953">
    <property type="entry name" value="N4_N6_ade-DNA_methylase"/>
</dbReference>
<dbReference type="InterPro" id="IPR029063">
    <property type="entry name" value="SAM-dependent_MTases_sf"/>
</dbReference>
<dbReference type="InterPro" id="IPR046818">
    <property type="entry name" value="MmeI_C"/>
</dbReference>
<feature type="domain" description="MmeI-like DNA-methyltransferase" evidence="10">
    <location>
        <begin position="361"/>
        <end position="617"/>
    </location>
</feature>
<gene>
    <name evidence="11" type="ORF">B7017_p0174</name>
</gene>
<keyword evidence="2" id="KW-0489">Methyltransferase</keyword>
<evidence type="ECO:0000259" key="8">
    <source>
        <dbReference type="Pfam" id="PF20466"/>
    </source>
</evidence>
<evidence type="ECO:0000259" key="10">
    <source>
        <dbReference type="Pfam" id="PF20473"/>
    </source>
</evidence>
<dbReference type="REBASE" id="63078">
    <property type="entry name" value="Bbr7017II"/>
</dbReference>
<feature type="domain" description="MmeI-like C-terminal" evidence="9">
    <location>
        <begin position="853"/>
        <end position="926"/>
    </location>
</feature>
<organism evidence="11">
    <name type="scientific">Bifidobacterium breve</name>
    <dbReference type="NCBI Taxonomy" id="1685"/>
    <lineage>
        <taxon>Bacteria</taxon>
        <taxon>Bacillati</taxon>
        <taxon>Actinomycetota</taxon>
        <taxon>Actinomycetes</taxon>
        <taxon>Bifidobacteriales</taxon>
        <taxon>Bifidobacteriaceae</taxon>
        <taxon>Bifidobacterium</taxon>
    </lineage>
</organism>
<evidence type="ECO:0000256" key="4">
    <source>
        <dbReference type="ARBA" id="ARBA00047942"/>
    </source>
</evidence>
<evidence type="ECO:0000259" key="7">
    <source>
        <dbReference type="Pfam" id="PF20465"/>
    </source>
</evidence>
<dbReference type="InterPro" id="IPR046819">
    <property type="entry name" value="MmeI_hel"/>
</dbReference>
<dbReference type="RefSeq" id="WP_052791174.1">
    <property type="nucleotide sequence ID" value="NZ_JBHDYT010000003.1"/>
</dbReference>
<geneLocation type="plasmid" evidence="11">
    <name>megaplasmid pMP7017</name>
</geneLocation>
<dbReference type="PRINTS" id="PR00507">
    <property type="entry name" value="N12N6MTFRASE"/>
</dbReference>
<evidence type="ECO:0000256" key="5">
    <source>
        <dbReference type="SAM" id="MobiDB-lite"/>
    </source>
</evidence>
<keyword evidence="11" id="KW-0614">Plasmid</keyword>
<dbReference type="Pfam" id="PF20473">
    <property type="entry name" value="MmeI_Mtase"/>
    <property type="match status" value="1"/>
</dbReference>
<dbReference type="Pfam" id="PF20465">
    <property type="entry name" value="MmeI_hel"/>
    <property type="match status" value="1"/>
</dbReference>
<evidence type="ECO:0000313" key="11">
    <source>
        <dbReference type="EMBL" id="AIW55223.1"/>
    </source>
</evidence>
<evidence type="ECO:0000256" key="1">
    <source>
        <dbReference type="ARBA" id="ARBA00011900"/>
    </source>
</evidence>
<evidence type="ECO:0000259" key="6">
    <source>
        <dbReference type="Pfam" id="PF20464"/>
    </source>
</evidence>
<dbReference type="Pfam" id="PF20464">
    <property type="entry name" value="MmeI_N"/>
    <property type="match status" value="1"/>
</dbReference>
<dbReference type="GO" id="GO:0009007">
    <property type="term" value="F:site-specific DNA-methyltransferase (adenine-specific) activity"/>
    <property type="evidence" value="ECO:0007669"/>
    <property type="project" value="UniProtKB-EC"/>
</dbReference>
<dbReference type="PANTHER" id="PTHR33841">
    <property type="entry name" value="DNA METHYLTRANSFERASE YEEA-RELATED"/>
    <property type="match status" value="1"/>
</dbReference>